<keyword evidence="1 3" id="KW-0378">Hydrolase</keyword>
<proteinExistence type="predicted"/>
<dbReference type="Pfam" id="PF01966">
    <property type="entry name" value="HD"/>
    <property type="match status" value="1"/>
</dbReference>
<dbReference type="SUPFAM" id="SSF109604">
    <property type="entry name" value="HD-domain/PDEase-like"/>
    <property type="match status" value="1"/>
</dbReference>
<dbReference type="SMART" id="SM00471">
    <property type="entry name" value="HDc"/>
    <property type="match status" value="1"/>
</dbReference>
<dbReference type="InterPro" id="IPR006675">
    <property type="entry name" value="HDIG_dom"/>
</dbReference>
<dbReference type="InterPro" id="IPR004365">
    <property type="entry name" value="NA-bd_OB_tRNA"/>
</dbReference>
<dbReference type="PANTHER" id="PTHR37294:SF1">
    <property type="entry name" value="3'-5' EXORIBONUCLEASE YHAM"/>
    <property type="match status" value="1"/>
</dbReference>
<dbReference type="InterPro" id="IPR012340">
    <property type="entry name" value="NA-bd_OB-fold"/>
</dbReference>
<dbReference type="AlphaFoldDB" id="A0A2H4VDS7"/>
<reference evidence="3 4" key="1">
    <citation type="submission" date="2016-10" db="EMBL/GenBank/DDBJ databases">
        <title>Comparative genomics between deep and shallow subseafloor isolates.</title>
        <authorList>
            <person name="Ishii S."/>
            <person name="Miller J.R."/>
            <person name="Sutton G."/>
            <person name="Suzuki S."/>
            <person name="Methe B."/>
            <person name="Inagaki F."/>
            <person name="Imachi H."/>
        </authorList>
    </citation>
    <scope>NUCLEOTIDE SEQUENCE [LARGE SCALE GENOMIC DNA]</scope>
    <source>
        <strain evidence="3 4">MO-MB1</strain>
    </source>
</reference>
<dbReference type="OrthoDB" id="114744at2157"/>
<evidence type="ECO:0000259" key="2">
    <source>
        <dbReference type="SMART" id="SM00471"/>
    </source>
</evidence>
<accession>A0A2H4VDS7</accession>
<dbReference type="InterPro" id="IPR003607">
    <property type="entry name" value="HD/PDEase_dom"/>
</dbReference>
<dbReference type="Pfam" id="PF01336">
    <property type="entry name" value="tRNA_anti-codon"/>
    <property type="match status" value="1"/>
</dbReference>
<dbReference type="InterPro" id="IPR050798">
    <property type="entry name" value="YhaM_exoribonuc/phosphodiest"/>
</dbReference>
<dbReference type="GO" id="GO:0003676">
    <property type="term" value="F:nucleic acid binding"/>
    <property type="evidence" value="ECO:0007669"/>
    <property type="project" value="InterPro"/>
</dbReference>
<dbReference type="Proteomes" id="UP000232806">
    <property type="component" value="Chromosome"/>
</dbReference>
<dbReference type="GO" id="GO:0031125">
    <property type="term" value="P:rRNA 3'-end processing"/>
    <property type="evidence" value="ECO:0007669"/>
    <property type="project" value="TreeGrafter"/>
</dbReference>
<dbReference type="GeneID" id="35121871"/>
<dbReference type="InterPro" id="IPR006674">
    <property type="entry name" value="HD_domain"/>
</dbReference>
<protein>
    <submittedName>
        <fullName evidence="3">Phosphohydrolase</fullName>
    </submittedName>
</protein>
<dbReference type="GO" id="GO:0016787">
    <property type="term" value="F:hydrolase activity"/>
    <property type="evidence" value="ECO:0007669"/>
    <property type="project" value="UniProtKB-KW"/>
</dbReference>
<sequence>MLKKEDDFIEKLNTVRRIKTSFVIASATIKTARNGKDYLEFSLTDKTGEITARMFPNRDAQDIFENINQKSIYLINGNVDEFPRNSQNFSIKVDSFQPLEEDEYHLDDFIRTCQKDPEELIQEIMTTIDHMENPYLKKLLQEFFNDPEFAQAFSTAPSAKIYHHNYQGGLLEHTVEVLKICKTACQLFPQLDKELLYTGAILHDVGKLRAYDYDLISIDISNEGKMLDHLFISANMVKEKIDSLDEDMPENLQTQLLHLILSHHGEVRNGWGSPVDPKTPEAVALHHADNLDAKVKGLLQKING</sequence>
<gene>
    <name evidence="3" type="ORF">BK007_09675</name>
</gene>
<name>A0A2H4VDS7_9EURY</name>
<dbReference type="CDD" id="cd00077">
    <property type="entry name" value="HDc"/>
    <property type="match status" value="1"/>
</dbReference>
<evidence type="ECO:0000313" key="3">
    <source>
        <dbReference type="EMBL" id="AUB56255.1"/>
    </source>
</evidence>
<dbReference type="Gene3D" id="1.10.3210.10">
    <property type="entry name" value="Hypothetical protein af1432"/>
    <property type="match status" value="1"/>
</dbReference>
<dbReference type="NCBIfam" id="TIGR00277">
    <property type="entry name" value="HDIG"/>
    <property type="match status" value="1"/>
</dbReference>
<dbReference type="Gene3D" id="2.40.50.140">
    <property type="entry name" value="Nucleic acid-binding proteins"/>
    <property type="match status" value="1"/>
</dbReference>
<evidence type="ECO:0000313" key="4">
    <source>
        <dbReference type="Proteomes" id="UP000232806"/>
    </source>
</evidence>
<organism evidence="3 4">
    <name type="scientific">Methanobacterium subterraneum</name>
    <dbReference type="NCBI Taxonomy" id="59277"/>
    <lineage>
        <taxon>Archaea</taxon>
        <taxon>Methanobacteriati</taxon>
        <taxon>Methanobacteriota</taxon>
        <taxon>Methanomada group</taxon>
        <taxon>Methanobacteria</taxon>
        <taxon>Methanobacteriales</taxon>
        <taxon>Methanobacteriaceae</taxon>
        <taxon>Methanobacterium</taxon>
    </lineage>
</organism>
<dbReference type="EMBL" id="CP017766">
    <property type="protein sequence ID" value="AUB56255.1"/>
    <property type="molecule type" value="Genomic_DNA"/>
</dbReference>
<dbReference type="PANTHER" id="PTHR37294">
    <property type="entry name" value="3'-5' EXORIBONUCLEASE YHAM"/>
    <property type="match status" value="1"/>
</dbReference>
<evidence type="ECO:0000256" key="1">
    <source>
        <dbReference type="ARBA" id="ARBA00022801"/>
    </source>
</evidence>
<feature type="domain" description="HD/PDEase" evidence="2">
    <location>
        <begin position="166"/>
        <end position="303"/>
    </location>
</feature>
<dbReference type="RefSeq" id="WP_100906229.1">
    <property type="nucleotide sequence ID" value="NZ_CP017766.1"/>
</dbReference>